<dbReference type="OrthoDB" id="5278671at2759"/>
<gene>
    <name evidence="2" type="ORF">H072_5165</name>
</gene>
<dbReference type="HOGENOM" id="CLU_946719_0_0_1"/>
<comment type="caution">
    <text evidence="2">The sequence shown here is derived from an EMBL/GenBank/DDBJ whole genome shotgun (WGS) entry which is preliminary data.</text>
</comment>
<keyword evidence="1" id="KW-0732">Signal</keyword>
<evidence type="ECO:0000313" key="3">
    <source>
        <dbReference type="Proteomes" id="UP000015100"/>
    </source>
</evidence>
<feature type="chain" id="PRO_5004547665" evidence="1">
    <location>
        <begin position="20"/>
        <end position="294"/>
    </location>
</feature>
<accession>S8ADA5</accession>
<reference evidence="3" key="2">
    <citation type="submission" date="2013-04" db="EMBL/GenBank/DDBJ databases">
        <title>Genomic mechanisms accounting for the adaptation to parasitism in nematode-trapping fungi.</title>
        <authorList>
            <person name="Ahren D.G."/>
        </authorList>
    </citation>
    <scope>NUCLEOTIDE SEQUENCE [LARGE SCALE GENOMIC DNA]</scope>
    <source>
        <strain evidence="3">CBS 200.50</strain>
    </source>
</reference>
<sequence>MSGGLLFVFVVSLIGGCRADDDGYYGIRSPTFPPIELFGGDFVQRLVWSEPNERPMCLIDWSAPDTTWQPFGTRNCTETGQVADQGEYWLLSKRKNMATKKGDFLGLIGNQASGRCMQWRPRPAKSFPHASQKEAITWGTLTSEVCNETNEYQHFSLRSYMDPHLTHGIIPKKWNHKCPEGMEPTIIGGPLPSLIAYGCGKGKWFRLPVSAEWGWPYQNITTNLWQIAVDRSIFSKATCCKRDNAGKKESFCKETYSADGNTQPVAQWWGDVCRSMFSNYRDYDASRPGVQESL</sequence>
<proteinExistence type="predicted"/>
<organism evidence="2 3">
    <name type="scientific">Dactylellina haptotyla (strain CBS 200.50)</name>
    <name type="common">Nematode-trapping fungus</name>
    <name type="synonym">Monacrosporium haptotylum</name>
    <dbReference type="NCBI Taxonomy" id="1284197"/>
    <lineage>
        <taxon>Eukaryota</taxon>
        <taxon>Fungi</taxon>
        <taxon>Dikarya</taxon>
        <taxon>Ascomycota</taxon>
        <taxon>Pezizomycotina</taxon>
        <taxon>Orbiliomycetes</taxon>
        <taxon>Orbiliales</taxon>
        <taxon>Orbiliaceae</taxon>
        <taxon>Dactylellina</taxon>
    </lineage>
</organism>
<protein>
    <submittedName>
        <fullName evidence="2">Uncharacterized protein</fullName>
    </submittedName>
</protein>
<evidence type="ECO:0000256" key="1">
    <source>
        <dbReference type="SAM" id="SignalP"/>
    </source>
</evidence>
<dbReference type="Proteomes" id="UP000015100">
    <property type="component" value="Unassembled WGS sequence"/>
</dbReference>
<dbReference type="OMA" id="WSEPNER"/>
<dbReference type="EMBL" id="AQGS01000267">
    <property type="protein sequence ID" value="EPS40985.1"/>
    <property type="molecule type" value="Genomic_DNA"/>
</dbReference>
<evidence type="ECO:0000313" key="2">
    <source>
        <dbReference type="EMBL" id="EPS40985.1"/>
    </source>
</evidence>
<dbReference type="AlphaFoldDB" id="S8ADA5"/>
<feature type="signal peptide" evidence="1">
    <location>
        <begin position="1"/>
        <end position="19"/>
    </location>
</feature>
<name>S8ADA5_DACHA</name>
<keyword evidence="3" id="KW-1185">Reference proteome</keyword>
<reference evidence="2 3" key="1">
    <citation type="journal article" date="2013" name="PLoS Genet.">
        <title>Genomic mechanisms accounting for the adaptation to parasitism in nematode-trapping fungi.</title>
        <authorList>
            <person name="Meerupati T."/>
            <person name="Andersson K.M."/>
            <person name="Friman E."/>
            <person name="Kumar D."/>
            <person name="Tunlid A."/>
            <person name="Ahren D."/>
        </authorList>
    </citation>
    <scope>NUCLEOTIDE SEQUENCE [LARGE SCALE GENOMIC DNA]</scope>
    <source>
        <strain evidence="2 3">CBS 200.50</strain>
    </source>
</reference>